<sequence>MAEASERSFPLDIEHSGIQLALPLIAIASFIGLLWLLSNVLRGEENSCLNVMLAVAGALGLMAVSDSVLKRVWKSGRTLSLSEHRITVRDERAKGACEVTFDLRQRLNVLAWRFTIKRSSPRAPRGSVLLALQLLQDDESVALYTLVSAREFDEAVFAEFVQLKPRSSVIQEKLPLRELAQQRRLLQAEEQRWHEGAEMRRQDFILLLEKLKASHVEWLER</sequence>
<keyword evidence="1" id="KW-0472">Membrane</keyword>
<feature type="transmembrane region" description="Helical" evidence="1">
    <location>
        <begin position="49"/>
        <end position="69"/>
    </location>
</feature>
<evidence type="ECO:0000313" key="3">
    <source>
        <dbReference type="Proteomes" id="UP000229681"/>
    </source>
</evidence>
<feature type="transmembrane region" description="Helical" evidence="1">
    <location>
        <begin position="20"/>
        <end position="37"/>
    </location>
</feature>
<organism evidence="2 3">
    <name type="scientific">Candidatus Thermofonsia Clade 1 bacterium</name>
    <dbReference type="NCBI Taxonomy" id="2364210"/>
    <lineage>
        <taxon>Bacteria</taxon>
        <taxon>Bacillati</taxon>
        <taxon>Chloroflexota</taxon>
        <taxon>Candidatus Thermofontia</taxon>
        <taxon>Candidatus Thermofonsia Clade 1</taxon>
    </lineage>
</organism>
<dbReference type="EMBL" id="PGTM01000005">
    <property type="protein sequence ID" value="PJF37338.1"/>
    <property type="molecule type" value="Genomic_DNA"/>
</dbReference>
<keyword evidence="1" id="KW-1133">Transmembrane helix</keyword>
<dbReference type="AlphaFoldDB" id="A0A2M8PIG6"/>
<accession>A0A2M8PIG6</accession>
<comment type="caution">
    <text evidence="2">The sequence shown here is derived from an EMBL/GenBank/DDBJ whole genome shotgun (WGS) entry which is preliminary data.</text>
</comment>
<evidence type="ECO:0000313" key="2">
    <source>
        <dbReference type="EMBL" id="PJF37338.1"/>
    </source>
</evidence>
<dbReference type="Proteomes" id="UP000229681">
    <property type="component" value="Unassembled WGS sequence"/>
</dbReference>
<name>A0A2M8PIG6_9CHLR</name>
<gene>
    <name evidence="2" type="ORF">CUN49_00855</name>
</gene>
<proteinExistence type="predicted"/>
<evidence type="ECO:0000256" key="1">
    <source>
        <dbReference type="SAM" id="Phobius"/>
    </source>
</evidence>
<keyword evidence="1" id="KW-0812">Transmembrane</keyword>
<reference evidence="2 3" key="1">
    <citation type="submission" date="2017-11" db="EMBL/GenBank/DDBJ databases">
        <title>Evolution of Phototrophy in the Chloroflexi Phylum Driven by Horizontal Gene Transfer.</title>
        <authorList>
            <person name="Ward L.M."/>
            <person name="Hemp J."/>
            <person name="Shih P.M."/>
            <person name="Mcglynn S.E."/>
            <person name="Fischer W."/>
        </authorList>
    </citation>
    <scope>NUCLEOTIDE SEQUENCE [LARGE SCALE GENOMIC DNA]</scope>
    <source>
        <strain evidence="2">JP3_13</strain>
    </source>
</reference>
<protein>
    <submittedName>
        <fullName evidence="2">Uncharacterized protein</fullName>
    </submittedName>
</protein>